<dbReference type="AlphaFoldDB" id="A0A2U3L4A3"/>
<name>A0A2U3L4A3_9FIRM</name>
<protein>
    <submittedName>
        <fullName evidence="3">Indolepyruvate ferredoxin oxidoreductase, beta subunit</fullName>
        <ecNumber evidence="3">1.2.7.8</ecNumber>
    </submittedName>
</protein>
<gene>
    <name evidence="3" type="primary">iorB</name>
    <name evidence="3" type="ORF">SBF1_370008</name>
</gene>
<sequence>MMNCILAGVGGQGIILASKLIAQSAMNKGLNVRTAETIGMAQRGGCVVSHVRIGEEVHSPLIPLKSADVIIGFEPAEAVRCLGYLKENGTVIVSQKAIKPVTVSLAGDDYDGSEMLFFLRKNVSNLIIVDSDSICAVCDSPKVLNIALLGAVVASGVLAISLAEMEVTIKQNLPEKFVAVNLQALRVGAQAVLKENK</sequence>
<accession>A0A2U3L4A3</accession>
<dbReference type="InterPro" id="IPR052198">
    <property type="entry name" value="IorB_Oxidoreductase"/>
</dbReference>
<dbReference type="PANTHER" id="PTHR43854:SF1">
    <property type="entry name" value="INDOLEPYRUVATE OXIDOREDUCTASE SUBUNIT IORB"/>
    <property type="match status" value="1"/>
</dbReference>
<dbReference type="Proteomes" id="UP000238916">
    <property type="component" value="Unassembled WGS sequence"/>
</dbReference>
<feature type="domain" description="Pyruvate/ketoisovalerate oxidoreductase catalytic" evidence="2">
    <location>
        <begin position="10"/>
        <end position="189"/>
    </location>
</feature>
<keyword evidence="3" id="KW-0670">Pyruvate</keyword>
<reference evidence="4" key="1">
    <citation type="submission" date="2018-02" db="EMBL/GenBank/DDBJ databases">
        <authorList>
            <person name="Hausmann B."/>
        </authorList>
    </citation>
    <scope>NUCLEOTIDE SEQUENCE [LARGE SCALE GENOMIC DNA]</scope>
    <source>
        <strain evidence="4">Peat soil MAG SbF1</strain>
    </source>
</reference>
<dbReference type="PANTHER" id="PTHR43854">
    <property type="entry name" value="INDOLEPYRUVATE OXIDOREDUCTASE SUBUNIT IORB"/>
    <property type="match status" value="1"/>
</dbReference>
<dbReference type="EC" id="1.2.7.8" evidence="3"/>
<organism evidence="3 4">
    <name type="scientific">Candidatus Desulfosporosinus infrequens</name>
    <dbReference type="NCBI Taxonomy" id="2043169"/>
    <lineage>
        <taxon>Bacteria</taxon>
        <taxon>Bacillati</taxon>
        <taxon>Bacillota</taxon>
        <taxon>Clostridia</taxon>
        <taxon>Eubacteriales</taxon>
        <taxon>Desulfitobacteriaceae</taxon>
        <taxon>Desulfosporosinus</taxon>
    </lineage>
</organism>
<evidence type="ECO:0000313" key="3">
    <source>
        <dbReference type="EMBL" id="SPF46744.1"/>
    </source>
</evidence>
<dbReference type="EMBL" id="OMOF01000301">
    <property type="protein sequence ID" value="SPF46744.1"/>
    <property type="molecule type" value="Genomic_DNA"/>
</dbReference>
<dbReference type="InterPro" id="IPR019752">
    <property type="entry name" value="Pyrv/ketoisovalerate_OxRed_cat"/>
</dbReference>
<dbReference type="InterPro" id="IPR002869">
    <property type="entry name" value="Pyrv_flavodox_OxRed_cen"/>
</dbReference>
<evidence type="ECO:0000259" key="2">
    <source>
        <dbReference type="Pfam" id="PF01558"/>
    </source>
</evidence>
<proteinExistence type="predicted"/>
<evidence type="ECO:0000313" key="4">
    <source>
        <dbReference type="Proteomes" id="UP000238916"/>
    </source>
</evidence>
<dbReference type="GO" id="GO:0043805">
    <property type="term" value="F:indolepyruvate ferredoxin oxidoreductase activity"/>
    <property type="evidence" value="ECO:0007669"/>
    <property type="project" value="UniProtKB-EC"/>
</dbReference>
<keyword evidence="1 3" id="KW-0560">Oxidoreductase</keyword>
<evidence type="ECO:0000256" key="1">
    <source>
        <dbReference type="ARBA" id="ARBA00023002"/>
    </source>
</evidence>
<dbReference type="Gene3D" id="3.40.920.10">
    <property type="entry name" value="Pyruvate-ferredoxin oxidoreductase, PFOR, domain III"/>
    <property type="match status" value="1"/>
</dbReference>
<dbReference type="SUPFAM" id="SSF53323">
    <property type="entry name" value="Pyruvate-ferredoxin oxidoreductase, PFOR, domain III"/>
    <property type="match status" value="1"/>
</dbReference>
<dbReference type="Pfam" id="PF01558">
    <property type="entry name" value="POR"/>
    <property type="match status" value="1"/>
</dbReference>